<protein>
    <submittedName>
        <fullName evidence="2">Uncharacterized protein</fullName>
    </submittedName>
</protein>
<feature type="region of interest" description="Disordered" evidence="1">
    <location>
        <begin position="384"/>
        <end position="410"/>
    </location>
</feature>
<keyword evidence="3" id="KW-1185">Reference proteome</keyword>
<dbReference type="PATRIC" id="fig|39960.10.peg.1228"/>
<gene>
    <name evidence="2" type="ORF">EH32_15690</name>
</gene>
<dbReference type="KEGG" id="elq:Ga0102493_112139"/>
<dbReference type="OrthoDB" id="7209629at2"/>
<comment type="caution">
    <text evidence="2">The sequence shown here is derived from an EMBL/GenBank/DDBJ whole genome shotgun (WGS) entry which is preliminary data.</text>
</comment>
<proteinExistence type="predicted"/>
<evidence type="ECO:0000313" key="2">
    <source>
        <dbReference type="EMBL" id="KEO92697.1"/>
    </source>
</evidence>
<name>A0A074N424_9SPHN</name>
<dbReference type="RefSeq" id="WP_034905039.1">
    <property type="nucleotide sequence ID" value="NZ_CP017057.1"/>
</dbReference>
<dbReference type="Proteomes" id="UP000027866">
    <property type="component" value="Unassembled WGS sequence"/>
</dbReference>
<accession>A0A074N424</accession>
<feature type="compositionally biased region" description="Polar residues" evidence="1">
    <location>
        <begin position="396"/>
        <end position="410"/>
    </location>
</feature>
<dbReference type="EMBL" id="JMIX01000009">
    <property type="protein sequence ID" value="KEO92697.1"/>
    <property type="molecule type" value="Genomic_DNA"/>
</dbReference>
<dbReference type="AlphaFoldDB" id="A0A074N424"/>
<organism evidence="2 3">
    <name type="scientific">Erythrobacter litoralis</name>
    <dbReference type="NCBI Taxonomy" id="39960"/>
    <lineage>
        <taxon>Bacteria</taxon>
        <taxon>Pseudomonadati</taxon>
        <taxon>Pseudomonadota</taxon>
        <taxon>Alphaproteobacteria</taxon>
        <taxon>Sphingomonadales</taxon>
        <taxon>Erythrobacteraceae</taxon>
        <taxon>Erythrobacter/Porphyrobacter group</taxon>
        <taxon>Erythrobacter</taxon>
    </lineage>
</organism>
<evidence type="ECO:0000256" key="1">
    <source>
        <dbReference type="SAM" id="MobiDB-lite"/>
    </source>
</evidence>
<reference evidence="2 3" key="1">
    <citation type="submission" date="2014-04" db="EMBL/GenBank/DDBJ databases">
        <title>A comprehensive comparison of genomes of Erythrobacter spp. Strains.</title>
        <authorList>
            <person name="Zheng Q."/>
        </authorList>
    </citation>
    <scope>NUCLEOTIDE SEQUENCE [LARGE SCALE GENOMIC DNA]</scope>
    <source>
        <strain evidence="2 3">DSM 8509</strain>
    </source>
</reference>
<evidence type="ECO:0000313" key="3">
    <source>
        <dbReference type="Proteomes" id="UP000027866"/>
    </source>
</evidence>
<sequence>MHGAWPRRKRPCPQPDLEKPTIVLQADLTGLEGNGSADRDTAQFAVRLAEILLAYSLVTGTRPASEEERADYTLTMSFVHEPDGALQAFLSFADADGDVLLNELVEHDRTRRERFADEIRSALTHITSPTGEVAQDRRRIFGNSLESGYTCFITIENVRADGGAVADMVDSCIDRFPKSEFTPYFRARRAFAAYQGDRLEGKPIRASGPAWRDLQLALDADPFNSFANVVAAKVLLASGQCDAARAGMEIGFEQATNYPALRAAIDAEAPSCPSYAGEVGLSDEQLRAMIAANPAPDALQHLYMLVAALAENDMTSAKMLAARPFKPASAGRESETVAKLHRALDDPAFARANADQLRTDIALNIWGERTVDLVIENLTRDPAALPDQAADGGAMSTGTAPTSPTRSPYR</sequence>